<dbReference type="OrthoDB" id="7158889at2"/>
<gene>
    <name evidence="3" type="ORF">EH32_10715</name>
</gene>
<dbReference type="KEGG" id="elq:Ga0102493_11433"/>
<evidence type="ECO:0000313" key="3">
    <source>
        <dbReference type="EMBL" id="KEO93194.1"/>
    </source>
</evidence>
<dbReference type="AlphaFoldDB" id="A0A074MI94"/>
<proteinExistence type="inferred from homology"/>
<protein>
    <recommendedName>
        <fullName evidence="2">Ubiquinol-cytochrome c chaperone domain-containing protein</fullName>
    </recommendedName>
</protein>
<dbReference type="InterPro" id="IPR021150">
    <property type="entry name" value="Ubiq_cyt_c_chap"/>
</dbReference>
<dbReference type="Proteomes" id="UP000027866">
    <property type="component" value="Unassembled WGS sequence"/>
</dbReference>
<dbReference type="EMBL" id="JMIX01000006">
    <property type="protein sequence ID" value="KEO93194.1"/>
    <property type="molecule type" value="Genomic_DNA"/>
</dbReference>
<keyword evidence="4" id="KW-1185">Reference proteome</keyword>
<reference evidence="3 4" key="1">
    <citation type="submission" date="2014-04" db="EMBL/GenBank/DDBJ databases">
        <title>A comprehensive comparison of genomes of Erythrobacter spp. Strains.</title>
        <authorList>
            <person name="Zheng Q."/>
        </authorList>
    </citation>
    <scope>NUCLEOTIDE SEQUENCE [LARGE SCALE GENOMIC DNA]</scope>
    <source>
        <strain evidence="3 4">DSM 8509</strain>
    </source>
</reference>
<dbReference type="Pfam" id="PF03981">
    <property type="entry name" value="Ubiq_cyt_C_chap"/>
    <property type="match status" value="1"/>
</dbReference>
<comment type="caution">
    <text evidence="3">The sequence shown here is derived from an EMBL/GenBank/DDBJ whole genome shotgun (WGS) entry which is preliminary data.</text>
</comment>
<feature type="domain" description="Ubiquinol-cytochrome c chaperone" evidence="2">
    <location>
        <begin position="46"/>
        <end position="181"/>
    </location>
</feature>
<evidence type="ECO:0000256" key="1">
    <source>
        <dbReference type="ARBA" id="ARBA00006436"/>
    </source>
</evidence>
<accession>A0A074MI94</accession>
<name>A0A074MI94_9SPHN</name>
<sequence length="184" mass="20317">MPTKDKSRPLAFLAKVFGTAPDPRERIRPLWHRVIELAREKSFYTDCRVADTVGGRFDLITAVLSTVIVRIEASEMRAESALLAELFVEDMDGQLREFGVNDVVVGKKVGKLMSLLGGRLGAYRGALNEKDRDKLVAAVSRNVQFAEGADDQASAECVADKLLALSDRLSRFSDEDMIKASGIW</sequence>
<organism evidence="3 4">
    <name type="scientific">Erythrobacter litoralis</name>
    <dbReference type="NCBI Taxonomy" id="39960"/>
    <lineage>
        <taxon>Bacteria</taxon>
        <taxon>Pseudomonadati</taxon>
        <taxon>Pseudomonadota</taxon>
        <taxon>Alphaproteobacteria</taxon>
        <taxon>Sphingomonadales</taxon>
        <taxon>Erythrobacteraceae</taxon>
        <taxon>Erythrobacter/Porphyrobacter group</taxon>
        <taxon>Erythrobacter</taxon>
    </lineage>
</organism>
<dbReference type="RefSeq" id="WP_034903073.1">
    <property type="nucleotide sequence ID" value="NZ_CP017057.1"/>
</dbReference>
<evidence type="ECO:0000313" key="4">
    <source>
        <dbReference type="Proteomes" id="UP000027866"/>
    </source>
</evidence>
<evidence type="ECO:0000259" key="2">
    <source>
        <dbReference type="Pfam" id="PF03981"/>
    </source>
</evidence>
<comment type="similarity">
    <text evidence="1">Belongs to the UPF0174 family.</text>
</comment>
<dbReference type="PATRIC" id="fig|39960.10.peg.2682"/>